<proteinExistence type="predicted"/>
<feature type="region of interest" description="Disordered" evidence="1">
    <location>
        <begin position="88"/>
        <end position="116"/>
    </location>
</feature>
<dbReference type="CDD" id="cd00090">
    <property type="entry name" value="HTH_ARSR"/>
    <property type="match status" value="1"/>
</dbReference>
<gene>
    <name evidence="3" type="ORF">SAMN04489745_0359</name>
</gene>
<dbReference type="AlphaFoldDB" id="A0A1H4JTF0"/>
<dbReference type="PANTHER" id="PTHR38600:SF1">
    <property type="entry name" value="TRANSCRIPTIONAL REGULATORY PROTEIN"/>
    <property type="match status" value="1"/>
</dbReference>
<reference evidence="3 4" key="1">
    <citation type="submission" date="2016-10" db="EMBL/GenBank/DDBJ databases">
        <authorList>
            <person name="de Groot N.N."/>
        </authorList>
    </citation>
    <scope>NUCLEOTIDE SEQUENCE [LARGE SCALE GENOMIC DNA]</scope>
    <source>
        <strain evidence="3 4">DSM 10495</strain>
    </source>
</reference>
<dbReference type="Proteomes" id="UP000182652">
    <property type="component" value="Unassembled WGS sequence"/>
</dbReference>
<feature type="compositionally biased region" description="Basic and acidic residues" evidence="1">
    <location>
        <begin position="97"/>
        <end position="116"/>
    </location>
</feature>
<dbReference type="PANTHER" id="PTHR38600">
    <property type="entry name" value="TRANSCRIPTIONAL REGULATORY PROTEIN"/>
    <property type="match status" value="1"/>
</dbReference>
<dbReference type="PROSITE" id="PS50987">
    <property type="entry name" value="HTH_ARSR_2"/>
    <property type="match status" value="1"/>
</dbReference>
<dbReference type="InterPro" id="IPR036390">
    <property type="entry name" value="WH_DNA-bd_sf"/>
</dbReference>
<evidence type="ECO:0000259" key="2">
    <source>
        <dbReference type="PROSITE" id="PS50987"/>
    </source>
</evidence>
<organism evidence="3 4">
    <name type="scientific">Arthrobacter woluwensis</name>
    <dbReference type="NCBI Taxonomy" id="156980"/>
    <lineage>
        <taxon>Bacteria</taxon>
        <taxon>Bacillati</taxon>
        <taxon>Actinomycetota</taxon>
        <taxon>Actinomycetes</taxon>
        <taxon>Micrococcales</taxon>
        <taxon>Micrococcaceae</taxon>
        <taxon>Arthrobacter</taxon>
    </lineage>
</organism>
<dbReference type="InterPro" id="IPR036388">
    <property type="entry name" value="WH-like_DNA-bd_sf"/>
</dbReference>
<dbReference type="PRINTS" id="PR00778">
    <property type="entry name" value="HTHARSR"/>
</dbReference>
<keyword evidence="4" id="KW-1185">Reference proteome</keyword>
<dbReference type="NCBIfam" id="NF033788">
    <property type="entry name" value="HTH_metalloreg"/>
    <property type="match status" value="1"/>
</dbReference>
<evidence type="ECO:0000313" key="3">
    <source>
        <dbReference type="EMBL" id="SEB49276.1"/>
    </source>
</evidence>
<sequence>MLDALRAGPLTAGELTGLLALSRSAASEHLAVLREAGLVREERRGRNRVYHLKPAGLSQAGDWLKPYEQYWNRRLDVLGDLLDATAAARPAGHHAPHRADHARDTPPHPTERTDDD</sequence>
<dbReference type="STRING" id="156980.SAMN04489745_0359"/>
<dbReference type="GO" id="GO:0003700">
    <property type="term" value="F:DNA-binding transcription factor activity"/>
    <property type="evidence" value="ECO:0007669"/>
    <property type="project" value="InterPro"/>
</dbReference>
<protein>
    <submittedName>
        <fullName evidence="3">Regulatory protein, arsR family</fullName>
    </submittedName>
</protein>
<evidence type="ECO:0000313" key="4">
    <source>
        <dbReference type="Proteomes" id="UP000182652"/>
    </source>
</evidence>
<name>A0A1H4JTF0_9MICC</name>
<dbReference type="InterPro" id="IPR001845">
    <property type="entry name" value="HTH_ArsR_DNA-bd_dom"/>
</dbReference>
<feature type="domain" description="HTH arsR-type" evidence="2">
    <location>
        <begin position="1"/>
        <end position="72"/>
    </location>
</feature>
<dbReference type="Pfam" id="PF01022">
    <property type="entry name" value="HTH_5"/>
    <property type="match status" value="1"/>
</dbReference>
<dbReference type="SUPFAM" id="SSF46785">
    <property type="entry name" value="Winged helix' DNA-binding domain"/>
    <property type="match status" value="1"/>
</dbReference>
<evidence type="ECO:0000256" key="1">
    <source>
        <dbReference type="SAM" id="MobiDB-lite"/>
    </source>
</evidence>
<dbReference type="EMBL" id="FNSN01000003">
    <property type="protein sequence ID" value="SEB49276.1"/>
    <property type="molecule type" value="Genomic_DNA"/>
</dbReference>
<dbReference type="InterPro" id="IPR011991">
    <property type="entry name" value="ArsR-like_HTH"/>
</dbReference>
<dbReference type="Gene3D" id="1.10.10.10">
    <property type="entry name" value="Winged helix-like DNA-binding domain superfamily/Winged helix DNA-binding domain"/>
    <property type="match status" value="1"/>
</dbReference>
<accession>A0A1H4JTF0</accession>
<dbReference type="SMART" id="SM00418">
    <property type="entry name" value="HTH_ARSR"/>
    <property type="match status" value="1"/>
</dbReference>